<keyword evidence="11" id="KW-1185">Reference proteome</keyword>
<keyword evidence="2" id="KW-0813">Transport</keyword>
<name>A0AA35TG53_GEOBA</name>
<feature type="transmembrane region" description="Helical" evidence="7">
    <location>
        <begin position="281"/>
        <end position="298"/>
    </location>
</feature>
<comment type="caution">
    <text evidence="10">The sequence shown here is derived from an EMBL/GenBank/DDBJ whole genome shotgun (WGS) entry which is preliminary data.</text>
</comment>
<dbReference type="SUPFAM" id="SSF161098">
    <property type="entry name" value="MetI-like"/>
    <property type="match status" value="1"/>
</dbReference>
<keyword evidence="8" id="KW-0732">Signal</keyword>
<reference evidence="10" key="1">
    <citation type="submission" date="2023-03" db="EMBL/GenBank/DDBJ databases">
        <authorList>
            <person name="Steffen K."/>
            <person name="Cardenas P."/>
        </authorList>
    </citation>
    <scope>NUCLEOTIDE SEQUENCE</scope>
</reference>
<dbReference type="AlphaFoldDB" id="A0AA35TG53"/>
<dbReference type="CDD" id="cd06261">
    <property type="entry name" value="TM_PBP2"/>
    <property type="match status" value="1"/>
</dbReference>
<organism evidence="10 11">
    <name type="scientific">Geodia barretti</name>
    <name type="common">Barrett's horny sponge</name>
    <dbReference type="NCBI Taxonomy" id="519541"/>
    <lineage>
        <taxon>Eukaryota</taxon>
        <taxon>Metazoa</taxon>
        <taxon>Porifera</taxon>
        <taxon>Demospongiae</taxon>
        <taxon>Heteroscleromorpha</taxon>
        <taxon>Tetractinellida</taxon>
        <taxon>Astrophorina</taxon>
        <taxon>Geodiidae</taxon>
        <taxon>Geodia</taxon>
    </lineage>
</organism>
<dbReference type="Pfam" id="PF19300">
    <property type="entry name" value="BPD_transp_1_N"/>
    <property type="match status" value="1"/>
</dbReference>
<dbReference type="InterPro" id="IPR000515">
    <property type="entry name" value="MetI-like"/>
</dbReference>
<comment type="subcellular location">
    <subcellularLocation>
        <location evidence="1">Cell membrane</location>
        <topology evidence="1">Multi-pass membrane protein</topology>
    </subcellularLocation>
</comment>
<feature type="signal peptide" evidence="8">
    <location>
        <begin position="1"/>
        <end position="29"/>
    </location>
</feature>
<evidence type="ECO:0000256" key="1">
    <source>
        <dbReference type="ARBA" id="ARBA00004651"/>
    </source>
</evidence>
<evidence type="ECO:0000256" key="7">
    <source>
        <dbReference type="SAM" id="Phobius"/>
    </source>
</evidence>
<proteinExistence type="predicted"/>
<feature type="transmembrane region" description="Helical" evidence="7">
    <location>
        <begin position="97"/>
        <end position="118"/>
    </location>
</feature>
<dbReference type="GO" id="GO:0055085">
    <property type="term" value="P:transmembrane transport"/>
    <property type="evidence" value="ECO:0007669"/>
    <property type="project" value="InterPro"/>
</dbReference>
<dbReference type="InterPro" id="IPR045621">
    <property type="entry name" value="BPD_transp_1_N"/>
</dbReference>
<protein>
    <submittedName>
        <fullName evidence="10">Peptide permease protein BRA0408/BS1330_II0405</fullName>
    </submittedName>
</protein>
<evidence type="ECO:0000256" key="5">
    <source>
        <dbReference type="ARBA" id="ARBA00022989"/>
    </source>
</evidence>
<feature type="transmembrane region" description="Helical" evidence="7">
    <location>
        <begin position="130"/>
        <end position="159"/>
    </location>
</feature>
<dbReference type="Gene3D" id="1.10.3720.10">
    <property type="entry name" value="MetI-like"/>
    <property type="match status" value="1"/>
</dbReference>
<dbReference type="Proteomes" id="UP001174909">
    <property type="component" value="Unassembled WGS sequence"/>
</dbReference>
<keyword evidence="3" id="KW-1003">Cell membrane</keyword>
<evidence type="ECO:0000256" key="3">
    <source>
        <dbReference type="ARBA" id="ARBA00022475"/>
    </source>
</evidence>
<dbReference type="EMBL" id="CASHTH010003597">
    <property type="protein sequence ID" value="CAI8046998.1"/>
    <property type="molecule type" value="Genomic_DNA"/>
</dbReference>
<feature type="transmembrane region" description="Helical" evidence="7">
    <location>
        <begin position="237"/>
        <end position="261"/>
    </location>
</feature>
<gene>
    <name evidence="10" type="ORF">GBAR_LOCUS25982</name>
</gene>
<accession>A0AA35TG53</accession>
<feature type="chain" id="PRO_5041315155" evidence="8">
    <location>
        <begin position="30"/>
        <end position="299"/>
    </location>
</feature>
<evidence type="ECO:0000313" key="11">
    <source>
        <dbReference type="Proteomes" id="UP001174909"/>
    </source>
</evidence>
<keyword evidence="5 7" id="KW-1133">Transmembrane helix</keyword>
<feature type="transmembrane region" description="Helical" evidence="7">
    <location>
        <begin position="179"/>
        <end position="201"/>
    </location>
</feature>
<evidence type="ECO:0000256" key="6">
    <source>
        <dbReference type="ARBA" id="ARBA00023136"/>
    </source>
</evidence>
<evidence type="ECO:0000256" key="4">
    <source>
        <dbReference type="ARBA" id="ARBA00022692"/>
    </source>
</evidence>
<dbReference type="PROSITE" id="PS50928">
    <property type="entry name" value="ABC_TM1"/>
    <property type="match status" value="1"/>
</dbReference>
<evidence type="ECO:0000259" key="9">
    <source>
        <dbReference type="PROSITE" id="PS50928"/>
    </source>
</evidence>
<dbReference type="Pfam" id="PF00528">
    <property type="entry name" value="BPD_transp_1"/>
    <property type="match status" value="1"/>
</dbReference>
<evidence type="ECO:0000256" key="2">
    <source>
        <dbReference type="ARBA" id="ARBA00022448"/>
    </source>
</evidence>
<keyword evidence="6 7" id="KW-0472">Membrane</keyword>
<evidence type="ECO:0000256" key="8">
    <source>
        <dbReference type="SAM" id="SignalP"/>
    </source>
</evidence>
<dbReference type="PANTHER" id="PTHR43163">
    <property type="entry name" value="DIPEPTIDE TRANSPORT SYSTEM PERMEASE PROTEIN DPPB-RELATED"/>
    <property type="match status" value="1"/>
</dbReference>
<dbReference type="InterPro" id="IPR035906">
    <property type="entry name" value="MetI-like_sf"/>
</dbReference>
<dbReference type="GO" id="GO:0005886">
    <property type="term" value="C:plasma membrane"/>
    <property type="evidence" value="ECO:0007669"/>
    <property type="project" value="UniProtKB-SubCell"/>
</dbReference>
<dbReference type="PANTHER" id="PTHR43163:SF6">
    <property type="entry name" value="DIPEPTIDE TRANSPORT SYSTEM PERMEASE PROTEIN DPPB-RELATED"/>
    <property type="match status" value="1"/>
</dbReference>
<keyword evidence="4 7" id="KW-0812">Transmembrane</keyword>
<evidence type="ECO:0000313" key="10">
    <source>
        <dbReference type="EMBL" id="CAI8046998.1"/>
    </source>
</evidence>
<feature type="domain" description="ABC transmembrane type-1" evidence="9">
    <location>
        <begin position="97"/>
        <end position="299"/>
    </location>
</feature>
<sequence length="299" mass="33332">MTGYLVRRVGQMGLTLFLIITLTFFLVEAQPGDYASFYVLNPDLPPDVKEKIRAAFGLDKPLWQQYLIHLKNTFTGNFGVSFGHFPRPVMDVLAERIPRTLVLFLTATAASFYLGFFLGKAIAWRRGGLFEYVATISGATLFTAFTPAFALMMIWIFAFRLDWFPLWGNSCIGGLALDILKHMVLPVATLTLISFAGTMLLTRNSMLETIREDYVMAARAKGLPERQVRDRHAARNAMLPVVTSLVYSLIFAIDGSVIIEGVFSWPGTGMTLLSAVRSEDLPLVMGAMLFIGCCRCWLT</sequence>